<dbReference type="Pfam" id="PF03915">
    <property type="entry name" value="AIP3"/>
    <property type="match status" value="1"/>
</dbReference>
<dbReference type="Gene3D" id="1.20.58.1540">
    <property type="entry name" value="Actin interacting protein 3, C-terminal domain"/>
    <property type="match status" value="1"/>
</dbReference>
<dbReference type="Proteomes" id="UP000218231">
    <property type="component" value="Unassembled WGS sequence"/>
</dbReference>
<feature type="region of interest" description="Disordered" evidence="2">
    <location>
        <begin position="852"/>
        <end position="878"/>
    </location>
</feature>
<gene>
    <name evidence="4" type="ORF">WR25_10774</name>
</gene>
<dbReference type="InterPro" id="IPR022782">
    <property type="entry name" value="AIP3-like_C"/>
</dbReference>
<feature type="region of interest" description="Disordered" evidence="2">
    <location>
        <begin position="670"/>
        <end position="716"/>
    </location>
</feature>
<feature type="region of interest" description="Disordered" evidence="2">
    <location>
        <begin position="349"/>
        <end position="403"/>
    </location>
</feature>
<keyword evidence="1" id="KW-0175">Coiled coil</keyword>
<dbReference type="PANTHER" id="PTHR22741:SF10">
    <property type="entry name" value="COILED-COIL DOMAIN-CONTAINING PROTEIN CG32809"/>
    <property type="match status" value="1"/>
</dbReference>
<feature type="compositionally biased region" description="Low complexity" evidence="2">
    <location>
        <begin position="728"/>
        <end position="750"/>
    </location>
</feature>
<dbReference type="OrthoDB" id="6022652at2759"/>
<evidence type="ECO:0000256" key="1">
    <source>
        <dbReference type="ARBA" id="ARBA00023054"/>
    </source>
</evidence>
<evidence type="ECO:0000259" key="3">
    <source>
        <dbReference type="Pfam" id="PF03915"/>
    </source>
</evidence>
<comment type="caution">
    <text evidence="4">The sequence shown here is derived from an EMBL/GenBank/DDBJ whole genome shotgun (WGS) entry which is preliminary data.</text>
</comment>
<feature type="compositionally biased region" description="Basic and acidic residues" evidence="2">
    <location>
        <begin position="38"/>
        <end position="48"/>
    </location>
</feature>
<feature type="compositionally biased region" description="Low complexity" evidence="2">
    <location>
        <begin position="693"/>
        <end position="715"/>
    </location>
</feature>
<feature type="region of interest" description="Disordered" evidence="2">
    <location>
        <begin position="33"/>
        <end position="81"/>
    </location>
</feature>
<dbReference type="InterPro" id="IPR051825">
    <property type="entry name" value="SRCIN1"/>
</dbReference>
<name>A0A2A2JC34_9BILA</name>
<proteinExistence type="predicted"/>
<organism evidence="4 5">
    <name type="scientific">Diploscapter pachys</name>
    <dbReference type="NCBI Taxonomy" id="2018661"/>
    <lineage>
        <taxon>Eukaryota</taxon>
        <taxon>Metazoa</taxon>
        <taxon>Ecdysozoa</taxon>
        <taxon>Nematoda</taxon>
        <taxon>Chromadorea</taxon>
        <taxon>Rhabditida</taxon>
        <taxon>Rhabditina</taxon>
        <taxon>Rhabditomorpha</taxon>
        <taxon>Rhabditoidea</taxon>
        <taxon>Rhabditidae</taxon>
        <taxon>Diploscapter</taxon>
    </lineage>
</organism>
<evidence type="ECO:0000313" key="4">
    <source>
        <dbReference type="EMBL" id="PAV59072.1"/>
    </source>
</evidence>
<dbReference type="EMBL" id="LIAE01010543">
    <property type="protein sequence ID" value="PAV59072.1"/>
    <property type="molecule type" value="Genomic_DNA"/>
</dbReference>
<accession>A0A2A2JC34</accession>
<dbReference type="PANTHER" id="PTHR22741">
    <property type="entry name" value="P140CAP/SNIP-RELATED"/>
    <property type="match status" value="1"/>
</dbReference>
<feature type="compositionally biased region" description="Polar residues" evidence="2">
    <location>
        <begin position="758"/>
        <end position="771"/>
    </location>
</feature>
<feature type="compositionally biased region" description="Pro residues" evidence="2">
    <location>
        <begin position="678"/>
        <end position="692"/>
    </location>
</feature>
<reference evidence="4 5" key="1">
    <citation type="journal article" date="2017" name="Curr. Biol.">
        <title>Genome architecture and evolution of a unichromosomal asexual nematode.</title>
        <authorList>
            <person name="Fradin H."/>
            <person name="Zegar C."/>
            <person name="Gutwein M."/>
            <person name="Lucas J."/>
            <person name="Kovtun M."/>
            <person name="Corcoran D."/>
            <person name="Baugh L.R."/>
            <person name="Kiontke K."/>
            <person name="Gunsalus K."/>
            <person name="Fitch D.H."/>
            <person name="Piano F."/>
        </authorList>
    </citation>
    <scope>NUCLEOTIDE SEQUENCE [LARGE SCALE GENOMIC DNA]</scope>
    <source>
        <strain evidence="4">PF1309</strain>
    </source>
</reference>
<dbReference type="GO" id="GO:0005737">
    <property type="term" value="C:cytoplasm"/>
    <property type="evidence" value="ECO:0007669"/>
    <property type="project" value="TreeGrafter"/>
</dbReference>
<dbReference type="AlphaFoldDB" id="A0A2A2JC34"/>
<feature type="domain" description="Actin interacting protein 3-like C-terminal" evidence="3">
    <location>
        <begin position="226"/>
        <end position="636"/>
    </location>
</feature>
<keyword evidence="5" id="KW-1185">Reference proteome</keyword>
<protein>
    <recommendedName>
        <fullName evidence="3">Actin interacting protein 3-like C-terminal domain-containing protein</fullName>
    </recommendedName>
</protein>
<sequence>MPGLFSWKARFLGRKTPEAERAVHVTLNNQAGAAVASEEEKKKDDKKQQQAQPRTVRFEPEKVGSGKIRTKSPAGRTTTTIHSHNEQSAMGITVGEWQNEYGEARLIANIPDHPQPIQPQPNAASSTRPVMSKAREWQYADDVRVSVTPMTVPHVPQPAPMAYSTPVRPIPSPNRTRGSAALAALREREEERRLATAAAHAYAQRNNDVYAEPAYARHLDGMNVVFLQANDEIKRAILPRELQSIDQVKMAFVRAFPNITRHYIDNPRVRIYIQEQSKGSLFYELDDPMDIKDKTVLKLKEKHHESGVGGTSSPVLFDVPDYQSETEMERPNTFFSLTRPASAMARTEFGTVPSPGVKSYRQHSRTPQLYEDSYTSDTNSHDGRGSSSTRSGSVTPSLDKESRVRMDTMERQLAGLSSLVHSALVSKGMSESTQKDMAALRREILALHGSEAGRETSEEPLSIPESLSSHTQHQLGTLRYKVQQANTEIRQLRRIAQVNAHTARNLIKEASEEINRIIAQKLSSAGKVSENQGMMNFGGNSQIDKEKDAHADKVALLLEDLTKFEQNVEDVRASVLANKKKLRMTEVESLTEKLSDIGRTAARLKTEFPGIQTAVEKQLKEDMERIVRQEKYIRDQLMAVDQSLRRCKALANIMVTMKKLAMVQDPTLQRKNKENGLPPHPPAHAHQPPAPHSAPSVPLHPSNSAPSTPTAPHPAVSFNQQHISASFTVSSAPSSSNSVPSSPKLSSHPPTIIHTPAENGTQSGENGVETQQEVPAPYVPNVARNEPPLLPPIPPPSPITENLDGILDEVGQPDIGVPPRPPSRFSVLDVRQKFTKPPELPDNLKTIIDDVARRASPAPVEKRQELEERQQRLDEKQKHLQNQFQTLQQLTLQ</sequence>
<dbReference type="STRING" id="2018661.A0A2A2JC34"/>
<feature type="compositionally biased region" description="Basic and acidic residues" evidence="2">
    <location>
        <begin position="860"/>
        <end position="878"/>
    </location>
</feature>
<evidence type="ECO:0000256" key="2">
    <source>
        <dbReference type="SAM" id="MobiDB-lite"/>
    </source>
</evidence>
<feature type="region of interest" description="Disordered" evidence="2">
    <location>
        <begin position="728"/>
        <end position="771"/>
    </location>
</feature>
<evidence type="ECO:0000313" key="5">
    <source>
        <dbReference type="Proteomes" id="UP000218231"/>
    </source>
</evidence>